<dbReference type="OrthoDB" id="7168509at2"/>
<sequence length="409" mass="46285">MIPTRLLTSALLLLSFYTGLQAGNFRNVPTDTVPSVQQLDLICDTVARYFYDENFIVDRFPGIRQRYRAMVLDQPVPEDLPDLVNTMLQEFETSHTAFYTHDDDAYYHLASIFYFLPAVKHLFGDEEIRYKSIGLLTQRDRSGYRVSSVLSGSPAETAGFREGDLLLQLNGQPYSFSQLQELEVGEHQFTIARDGQRLQLQVTPQLINPQAELEEASRQSARLIPQEAHQLAYIRLWSFAGERYYELLKEQVLFGTLKDADALILDLRGGWGGANPEYLNLFNQQVPVMAFRGRDGQAFTYDSQWRKPVVLLVDESVRSGKEILAFGFRKYQLGAVIGTTTAGAVTGGRVFILPDQNLLYLAVNMARVDGEILEGRGVEPDLIIEDRPETPEDEVLEGAVRYLKKVLDN</sequence>
<dbReference type="Gene3D" id="3.90.226.10">
    <property type="entry name" value="2-enoyl-CoA Hydratase, Chain A, domain 1"/>
    <property type="match status" value="1"/>
</dbReference>
<comment type="caution">
    <text evidence="3">The sequence shown here is derived from an EMBL/GenBank/DDBJ whole genome shotgun (WGS) entry which is preliminary data.</text>
</comment>
<protein>
    <submittedName>
        <fullName evidence="3">Peptidase S41</fullName>
    </submittedName>
</protein>
<evidence type="ECO:0000313" key="3">
    <source>
        <dbReference type="EMBL" id="PHN05712.1"/>
    </source>
</evidence>
<dbReference type="Proteomes" id="UP000223913">
    <property type="component" value="Unassembled WGS sequence"/>
</dbReference>
<dbReference type="InterPro" id="IPR001478">
    <property type="entry name" value="PDZ"/>
</dbReference>
<evidence type="ECO:0000313" key="4">
    <source>
        <dbReference type="Proteomes" id="UP000223913"/>
    </source>
</evidence>
<dbReference type="InterPro" id="IPR005151">
    <property type="entry name" value="Tail-specific_protease"/>
</dbReference>
<dbReference type="GO" id="GO:0007165">
    <property type="term" value="P:signal transduction"/>
    <property type="evidence" value="ECO:0007669"/>
    <property type="project" value="TreeGrafter"/>
</dbReference>
<organism evidence="3 4">
    <name type="scientific">Flavilitoribacter nigricans (strain ATCC 23147 / DSM 23189 / NBRC 102662 / NCIMB 1420 / SS-2)</name>
    <name type="common">Lewinella nigricans</name>
    <dbReference type="NCBI Taxonomy" id="1122177"/>
    <lineage>
        <taxon>Bacteria</taxon>
        <taxon>Pseudomonadati</taxon>
        <taxon>Bacteroidota</taxon>
        <taxon>Saprospiria</taxon>
        <taxon>Saprospirales</taxon>
        <taxon>Lewinellaceae</taxon>
        <taxon>Flavilitoribacter</taxon>
    </lineage>
</organism>
<evidence type="ECO:0000259" key="2">
    <source>
        <dbReference type="PROSITE" id="PS50106"/>
    </source>
</evidence>
<dbReference type="SMART" id="SM00228">
    <property type="entry name" value="PDZ"/>
    <property type="match status" value="1"/>
</dbReference>
<keyword evidence="4" id="KW-1185">Reference proteome</keyword>
<keyword evidence="1" id="KW-0732">Signal</keyword>
<dbReference type="PROSITE" id="PS50106">
    <property type="entry name" value="PDZ"/>
    <property type="match status" value="1"/>
</dbReference>
<evidence type="ECO:0000256" key="1">
    <source>
        <dbReference type="SAM" id="SignalP"/>
    </source>
</evidence>
<dbReference type="Pfam" id="PF03572">
    <property type="entry name" value="Peptidase_S41"/>
    <property type="match status" value="1"/>
</dbReference>
<dbReference type="SMART" id="SM00245">
    <property type="entry name" value="TSPc"/>
    <property type="match status" value="1"/>
</dbReference>
<dbReference type="SUPFAM" id="SSF52096">
    <property type="entry name" value="ClpP/crotonase"/>
    <property type="match status" value="1"/>
</dbReference>
<dbReference type="GO" id="GO:0004175">
    <property type="term" value="F:endopeptidase activity"/>
    <property type="evidence" value="ECO:0007669"/>
    <property type="project" value="TreeGrafter"/>
</dbReference>
<accession>A0A2D0NB19</accession>
<dbReference type="InterPro" id="IPR041489">
    <property type="entry name" value="PDZ_6"/>
</dbReference>
<dbReference type="RefSeq" id="WP_099150803.1">
    <property type="nucleotide sequence ID" value="NZ_PDUD01000020.1"/>
</dbReference>
<dbReference type="PANTHER" id="PTHR32060:SF30">
    <property type="entry name" value="CARBOXY-TERMINAL PROCESSING PROTEASE CTPA"/>
    <property type="match status" value="1"/>
</dbReference>
<proteinExistence type="predicted"/>
<dbReference type="GO" id="GO:0006508">
    <property type="term" value="P:proteolysis"/>
    <property type="evidence" value="ECO:0007669"/>
    <property type="project" value="InterPro"/>
</dbReference>
<dbReference type="EMBL" id="PDUD01000020">
    <property type="protein sequence ID" value="PHN05712.1"/>
    <property type="molecule type" value="Genomic_DNA"/>
</dbReference>
<dbReference type="GO" id="GO:0030288">
    <property type="term" value="C:outer membrane-bounded periplasmic space"/>
    <property type="evidence" value="ECO:0007669"/>
    <property type="project" value="TreeGrafter"/>
</dbReference>
<dbReference type="PANTHER" id="PTHR32060">
    <property type="entry name" value="TAIL-SPECIFIC PROTEASE"/>
    <property type="match status" value="1"/>
</dbReference>
<dbReference type="AlphaFoldDB" id="A0A2D0NB19"/>
<dbReference type="SUPFAM" id="SSF50156">
    <property type="entry name" value="PDZ domain-like"/>
    <property type="match status" value="1"/>
</dbReference>
<dbReference type="Gene3D" id="3.30.750.44">
    <property type="match status" value="1"/>
</dbReference>
<dbReference type="InterPro" id="IPR029045">
    <property type="entry name" value="ClpP/crotonase-like_dom_sf"/>
</dbReference>
<feature type="domain" description="PDZ" evidence="2">
    <location>
        <begin position="133"/>
        <end position="206"/>
    </location>
</feature>
<name>A0A2D0NB19_FLAN2</name>
<dbReference type="Pfam" id="PF17820">
    <property type="entry name" value="PDZ_6"/>
    <property type="match status" value="1"/>
</dbReference>
<dbReference type="Gene3D" id="2.30.42.10">
    <property type="match status" value="1"/>
</dbReference>
<dbReference type="CDD" id="cd07562">
    <property type="entry name" value="Peptidase_S41_TRI"/>
    <property type="match status" value="1"/>
</dbReference>
<feature type="chain" id="PRO_5013220388" evidence="1">
    <location>
        <begin position="23"/>
        <end position="409"/>
    </location>
</feature>
<dbReference type="GO" id="GO:0008236">
    <property type="term" value="F:serine-type peptidase activity"/>
    <property type="evidence" value="ECO:0007669"/>
    <property type="project" value="InterPro"/>
</dbReference>
<reference evidence="3 4" key="1">
    <citation type="submission" date="2017-10" db="EMBL/GenBank/DDBJ databases">
        <title>The draft genome sequence of Lewinella nigricans NBRC 102662.</title>
        <authorList>
            <person name="Wang K."/>
        </authorList>
    </citation>
    <scope>NUCLEOTIDE SEQUENCE [LARGE SCALE GENOMIC DNA]</scope>
    <source>
        <strain evidence="3 4">NBRC 102662</strain>
    </source>
</reference>
<feature type="signal peptide" evidence="1">
    <location>
        <begin position="1"/>
        <end position="22"/>
    </location>
</feature>
<gene>
    <name evidence="3" type="ORF">CRP01_14645</name>
</gene>
<dbReference type="InterPro" id="IPR036034">
    <property type="entry name" value="PDZ_sf"/>
</dbReference>